<gene>
    <name evidence="3" type="ORF">L1049_004022</name>
</gene>
<accession>A0AAP0RMS0</accession>
<dbReference type="Proteomes" id="UP001415857">
    <property type="component" value="Unassembled WGS sequence"/>
</dbReference>
<evidence type="ECO:0000313" key="3">
    <source>
        <dbReference type="EMBL" id="KAK9281129.1"/>
    </source>
</evidence>
<evidence type="ECO:0000259" key="2">
    <source>
        <dbReference type="PROSITE" id="PS51485"/>
    </source>
</evidence>
<dbReference type="PANTHER" id="PTHR33021:SF469">
    <property type="entry name" value="PHYTOCYANIN DOMAIN-CONTAINING PROTEIN"/>
    <property type="match status" value="1"/>
</dbReference>
<dbReference type="GO" id="GO:0009055">
    <property type="term" value="F:electron transfer activity"/>
    <property type="evidence" value="ECO:0007669"/>
    <property type="project" value="InterPro"/>
</dbReference>
<dbReference type="InterPro" id="IPR008972">
    <property type="entry name" value="Cupredoxin"/>
</dbReference>
<dbReference type="SUPFAM" id="SSF49503">
    <property type="entry name" value="Cupredoxins"/>
    <property type="match status" value="1"/>
</dbReference>
<dbReference type="PANTHER" id="PTHR33021">
    <property type="entry name" value="BLUE COPPER PROTEIN"/>
    <property type="match status" value="1"/>
</dbReference>
<dbReference type="PROSITE" id="PS51485">
    <property type="entry name" value="PHYTOCYANIN"/>
    <property type="match status" value="1"/>
</dbReference>
<dbReference type="Gene3D" id="2.60.40.420">
    <property type="entry name" value="Cupredoxins - blue copper proteins"/>
    <property type="match status" value="1"/>
</dbReference>
<reference evidence="3 4" key="1">
    <citation type="journal article" date="2024" name="Plant J.">
        <title>Genome sequences and population genomics reveal climatic adaptation and genomic divergence between two closely related sweetgum species.</title>
        <authorList>
            <person name="Xu W.Q."/>
            <person name="Ren C.Q."/>
            <person name="Zhang X.Y."/>
            <person name="Comes H.P."/>
            <person name="Liu X.H."/>
            <person name="Li Y.G."/>
            <person name="Kettle C.J."/>
            <person name="Jalonen R."/>
            <person name="Gaisberger H."/>
            <person name="Ma Y.Z."/>
            <person name="Qiu Y.X."/>
        </authorList>
    </citation>
    <scope>NUCLEOTIDE SEQUENCE [LARGE SCALE GENOMIC DNA]</scope>
    <source>
        <strain evidence="3">Hangzhou</strain>
    </source>
</reference>
<dbReference type="Pfam" id="PF02298">
    <property type="entry name" value="Cu_bind_like"/>
    <property type="match status" value="1"/>
</dbReference>
<protein>
    <recommendedName>
        <fullName evidence="2">Phytocyanin domain-containing protein</fullName>
    </recommendedName>
</protein>
<proteinExistence type="predicted"/>
<evidence type="ECO:0000313" key="4">
    <source>
        <dbReference type="Proteomes" id="UP001415857"/>
    </source>
</evidence>
<dbReference type="EMBL" id="JBBPBK010000007">
    <property type="protein sequence ID" value="KAK9281129.1"/>
    <property type="molecule type" value="Genomic_DNA"/>
</dbReference>
<sequence>MARQGRCSAGQTVVLGTTLLVFLLLHFETTRAAKFTVGDTSGWTFNVNSWTNGKKFTAGDILVFNYDPTFHNLVIVDVNGYNNCVASSSSKTYTSGNDQIKLSEGT</sequence>
<feature type="domain" description="Phytocyanin" evidence="2">
    <location>
        <begin position="33"/>
        <end position="106"/>
    </location>
</feature>
<organism evidence="3 4">
    <name type="scientific">Liquidambar formosana</name>
    <name type="common">Formosan gum</name>
    <dbReference type="NCBI Taxonomy" id="63359"/>
    <lineage>
        <taxon>Eukaryota</taxon>
        <taxon>Viridiplantae</taxon>
        <taxon>Streptophyta</taxon>
        <taxon>Embryophyta</taxon>
        <taxon>Tracheophyta</taxon>
        <taxon>Spermatophyta</taxon>
        <taxon>Magnoliopsida</taxon>
        <taxon>eudicotyledons</taxon>
        <taxon>Gunneridae</taxon>
        <taxon>Pentapetalae</taxon>
        <taxon>Saxifragales</taxon>
        <taxon>Altingiaceae</taxon>
        <taxon>Liquidambar</taxon>
    </lineage>
</organism>
<evidence type="ECO:0000256" key="1">
    <source>
        <dbReference type="SAM" id="SignalP"/>
    </source>
</evidence>
<name>A0AAP0RMS0_LIQFO</name>
<feature type="signal peptide" evidence="1">
    <location>
        <begin position="1"/>
        <end position="32"/>
    </location>
</feature>
<dbReference type="AlphaFoldDB" id="A0AAP0RMS0"/>
<comment type="caution">
    <text evidence="3">The sequence shown here is derived from an EMBL/GenBank/DDBJ whole genome shotgun (WGS) entry which is preliminary data.</text>
</comment>
<keyword evidence="4" id="KW-1185">Reference proteome</keyword>
<dbReference type="GO" id="GO:0005886">
    <property type="term" value="C:plasma membrane"/>
    <property type="evidence" value="ECO:0007669"/>
    <property type="project" value="TreeGrafter"/>
</dbReference>
<dbReference type="InterPro" id="IPR003245">
    <property type="entry name" value="Phytocyanin_dom"/>
</dbReference>
<dbReference type="InterPro" id="IPR039391">
    <property type="entry name" value="Phytocyanin-like"/>
</dbReference>
<feature type="chain" id="PRO_5043040905" description="Phytocyanin domain-containing protein" evidence="1">
    <location>
        <begin position="33"/>
        <end position="106"/>
    </location>
</feature>
<keyword evidence="1" id="KW-0732">Signal</keyword>